<organism evidence="2 3">
    <name type="scientific">Anopheles maculatus</name>
    <dbReference type="NCBI Taxonomy" id="74869"/>
    <lineage>
        <taxon>Eukaryota</taxon>
        <taxon>Metazoa</taxon>
        <taxon>Ecdysozoa</taxon>
        <taxon>Arthropoda</taxon>
        <taxon>Hexapoda</taxon>
        <taxon>Insecta</taxon>
        <taxon>Pterygota</taxon>
        <taxon>Neoptera</taxon>
        <taxon>Endopterygota</taxon>
        <taxon>Diptera</taxon>
        <taxon>Nematocera</taxon>
        <taxon>Culicoidea</taxon>
        <taxon>Culicidae</taxon>
        <taxon>Anophelinae</taxon>
        <taxon>Anopheles</taxon>
        <taxon>Anopheles maculatus group</taxon>
    </lineage>
</organism>
<reference evidence="2" key="2">
    <citation type="submission" date="2020-05" db="UniProtKB">
        <authorList>
            <consortium name="EnsemblMetazoa"/>
        </authorList>
    </citation>
    <scope>IDENTIFICATION</scope>
    <source>
        <strain evidence="2">maculatus3</strain>
    </source>
</reference>
<dbReference type="VEuPathDB" id="VectorBase:AMAM018647"/>
<protein>
    <submittedName>
        <fullName evidence="2">Uncharacterized protein</fullName>
    </submittedName>
</protein>
<name>A0A182T348_9DIPT</name>
<dbReference type="Proteomes" id="UP000075901">
    <property type="component" value="Unassembled WGS sequence"/>
</dbReference>
<evidence type="ECO:0000313" key="2">
    <source>
        <dbReference type="EnsemblMetazoa" id="AMAM018647-PA"/>
    </source>
</evidence>
<reference evidence="3" key="1">
    <citation type="submission" date="2013-09" db="EMBL/GenBank/DDBJ databases">
        <title>The Genome Sequence of Anopheles maculatus species B.</title>
        <authorList>
            <consortium name="The Broad Institute Genomics Platform"/>
            <person name="Neafsey D.E."/>
            <person name="Besansky N."/>
            <person name="Howell P."/>
            <person name="Walton C."/>
            <person name="Young S.K."/>
            <person name="Zeng Q."/>
            <person name="Gargeya S."/>
            <person name="Fitzgerald M."/>
            <person name="Haas B."/>
            <person name="Abouelleil A."/>
            <person name="Allen A.W."/>
            <person name="Alvarado L."/>
            <person name="Arachchi H.M."/>
            <person name="Berlin A.M."/>
            <person name="Chapman S.B."/>
            <person name="Gainer-Dewar J."/>
            <person name="Goldberg J."/>
            <person name="Griggs A."/>
            <person name="Gujja S."/>
            <person name="Hansen M."/>
            <person name="Howarth C."/>
            <person name="Imamovic A."/>
            <person name="Ireland A."/>
            <person name="Larimer J."/>
            <person name="McCowan C."/>
            <person name="Murphy C."/>
            <person name="Pearson M."/>
            <person name="Poon T.W."/>
            <person name="Priest M."/>
            <person name="Roberts A."/>
            <person name="Saif S."/>
            <person name="Shea T."/>
            <person name="Sisk P."/>
            <person name="Sykes S."/>
            <person name="Wortman J."/>
            <person name="Nusbaum C."/>
            <person name="Birren B."/>
        </authorList>
    </citation>
    <scope>NUCLEOTIDE SEQUENCE [LARGE SCALE GENOMIC DNA]</scope>
    <source>
        <strain evidence="3">maculatus3</strain>
    </source>
</reference>
<evidence type="ECO:0000313" key="3">
    <source>
        <dbReference type="Proteomes" id="UP000075901"/>
    </source>
</evidence>
<accession>A0A182T348</accession>
<keyword evidence="3" id="KW-1185">Reference proteome</keyword>
<dbReference type="EnsemblMetazoa" id="AMAM018647-RA">
    <property type="protein sequence ID" value="AMAM018647-PA"/>
    <property type="gene ID" value="AMAM018647"/>
</dbReference>
<keyword evidence="1" id="KW-1133">Transmembrane helix</keyword>
<feature type="transmembrane region" description="Helical" evidence="1">
    <location>
        <begin position="72"/>
        <end position="92"/>
    </location>
</feature>
<sequence>MEPLNNLNVNNTTEGVFDTSRCWNTVKCLFNGVICSHKFKNVQVGTKRRSNSTLETRHTNSIVSLRVRPCQYFCFSFLILVYFALSFSRSWLSWMMLDKCKK</sequence>
<proteinExistence type="predicted"/>
<keyword evidence="1" id="KW-0472">Membrane</keyword>
<evidence type="ECO:0000256" key="1">
    <source>
        <dbReference type="SAM" id="Phobius"/>
    </source>
</evidence>
<dbReference type="AlphaFoldDB" id="A0A182T348"/>
<keyword evidence="1" id="KW-0812">Transmembrane</keyword>